<keyword evidence="2" id="KW-1185">Reference proteome</keyword>
<reference evidence="1 2" key="1">
    <citation type="journal article" date="2013" name="Genome Biol. Evol.">
        <title>Genomes of Stigonematalean cyanobacteria (subsection V) and the evolution of oxygenic photosynthesis from prokaryotes to plastids.</title>
        <authorList>
            <person name="Dagan T."/>
            <person name="Roettger M."/>
            <person name="Stucken K."/>
            <person name="Landan G."/>
            <person name="Koch R."/>
            <person name="Major P."/>
            <person name="Gould S.B."/>
            <person name="Goremykin V.V."/>
            <person name="Rippka R."/>
            <person name="Tandeau de Marsac N."/>
            <person name="Gugger M."/>
            <person name="Lockhart P.J."/>
            <person name="Allen J.F."/>
            <person name="Brune I."/>
            <person name="Maus I."/>
            <person name="Puhler A."/>
            <person name="Martin W.F."/>
        </authorList>
    </citation>
    <scope>NUCLEOTIDE SEQUENCE [LARGE SCALE GENOMIC DNA]</scope>
    <source>
        <strain evidence="1 2">PCC 7110</strain>
    </source>
</reference>
<dbReference type="RefSeq" id="WP_017741407.1">
    <property type="nucleotide sequence ID" value="NZ_KQ976354.1"/>
</dbReference>
<comment type="caution">
    <text evidence="1">The sequence shown here is derived from an EMBL/GenBank/DDBJ whole genome shotgun (WGS) entry which is preliminary data.</text>
</comment>
<dbReference type="AlphaFoldDB" id="A0A139XHF0"/>
<evidence type="ECO:0000313" key="1">
    <source>
        <dbReference type="EMBL" id="KYC44101.1"/>
    </source>
</evidence>
<dbReference type="OrthoDB" id="494804at2"/>
<sequence>MHADEVVPHADENCYIWSNLGLIGLNHRQTRPFANSEQAREALLEILDDCFEGYAIFPGSAGKRDLFNWWVVEVIPAAWSQQLPTFIYTMKLPTTLAVLGQ</sequence>
<accession>A0A139XHF0</accession>
<dbReference type="EMBL" id="ANNX02000012">
    <property type="protein sequence ID" value="KYC44101.1"/>
    <property type="molecule type" value="Genomic_DNA"/>
</dbReference>
<dbReference type="STRING" id="128403.WA1_02885"/>
<name>A0A139XHF0_9CYAN</name>
<gene>
    <name evidence="1" type="ORF">WA1_02885</name>
</gene>
<dbReference type="Proteomes" id="UP000076925">
    <property type="component" value="Unassembled WGS sequence"/>
</dbReference>
<organism evidence="1 2">
    <name type="scientific">Scytonema hofmannii PCC 7110</name>
    <dbReference type="NCBI Taxonomy" id="128403"/>
    <lineage>
        <taxon>Bacteria</taxon>
        <taxon>Bacillati</taxon>
        <taxon>Cyanobacteriota</taxon>
        <taxon>Cyanophyceae</taxon>
        <taxon>Nostocales</taxon>
        <taxon>Scytonemataceae</taxon>
        <taxon>Scytonema</taxon>
    </lineage>
</organism>
<evidence type="ECO:0000313" key="2">
    <source>
        <dbReference type="Proteomes" id="UP000076925"/>
    </source>
</evidence>
<proteinExistence type="predicted"/>
<protein>
    <submittedName>
        <fullName evidence="1">Uncharacterized protein</fullName>
    </submittedName>
</protein>